<protein>
    <recommendedName>
        <fullName evidence="4">Outer membrane protein beta-barrel domain-containing protein</fullName>
    </recommendedName>
</protein>
<feature type="compositionally biased region" description="Low complexity" evidence="1">
    <location>
        <begin position="165"/>
        <end position="174"/>
    </location>
</feature>
<reference evidence="2 3" key="1">
    <citation type="submission" date="2023-08" db="EMBL/GenBank/DDBJ databases">
        <title>Draft genome sequence of Algoriphagus taiwanensis.</title>
        <authorList>
            <person name="Takatani N."/>
            <person name="Hosokawa M."/>
            <person name="Sawabe T."/>
        </authorList>
    </citation>
    <scope>NUCLEOTIDE SEQUENCE [LARGE SCALE GENOMIC DNA]</scope>
    <source>
        <strain evidence="2 3">JCM 19755</strain>
    </source>
</reference>
<feature type="region of interest" description="Disordered" evidence="1">
    <location>
        <begin position="124"/>
        <end position="218"/>
    </location>
</feature>
<gene>
    <name evidence="2" type="ORF">Ataiwa_18160</name>
</gene>
<keyword evidence="3" id="KW-1185">Reference proteome</keyword>
<dbReference type="Proteomes" id="UP001307705">
    <property type="component" value="Unassembled WGS sequence"/>
</dbReference>
<comment type="caution">
    <text evidence="2">The sequence shown here is derived from an EMBL/GenBank/DDBJ whole genome shotgun (WGS) entry which is preliminary data.</text>
</comment>
<accession>A0ABQ6Q020</accession>
<evidence type="ECO:0000313" key="3">
    <source>
        <dbReference type="Proteomes" id="UP001307705"/>
    </source>
</evidence>
<name>A0ABQ6Q020_9BACT</name>
<sequence length="452" mass="51223">MDKRDNFEEKIKAKLEEVSGKEADQAWQSFAPLLHTPSIPFWKHWTMPYLFASVLFLGSLAWHQWGEKRQDTPIAAQLEPSRIIDTLYLRDTVYVVDTVWVYKKVYVEERETLQSRLRLDFPKENTSSIPSQSFLSATESGGNEPALTGDGQKSLSSEIKEINLQQEQQKPQNQKTVSESQESETQVANTGKQNENNPGGTLSESSAPVRRSMAAPSLATEPKVVFKSEKVLVVGDTSNLSNPPIKSKSKPMMHLELGGSLLFPISNLAEYYKPLQPGIHIGLEWESGWGVYLGAIRNQMEGELDDEEIMSLDSDLVGALPNVPSDISTLDEVYFVNRQWFFPLELRWRSLYYSGFSFESSFGLIGNYLSRQDFTYEFENNAELEYQFGKTNSSEFSLSHLRVGIGTNYLLSRRMGLFLRSHYWLPVSRPGLIQDRVHGMEVGVGVNFFLGK</sequence>
<dbReference type="RefSeq" id="WP_338228342.1">
    <property type="nucleotide sequence ID" value="NZ_BTPE01000005.1"/>
</dbReference>
<dbReference type="EMBL" id="BTPE01000005">
    <property type="protein sequence ID" value="GMQ33544.1"/>
    <property type="molecule type" value="Genomic_DNA"/>
</dbReference>
<organism evidence="2 3">
    <name type="scientific">Algoriphagus taiwanensis</name>
    <dbReference type="NCBI Taxonomy" id="1445656"/>
    <lineage>
        <taxon>Bacteria</taxon>
        <taxon>Pseudomonadati</taxon>
        <taxon>Bacteroidota</taxon>
        <taxon>Cytophagia</taxon>
        <taxon>Cytophagales</taxon>
        <taxon>Cyclobacteriaceae</taxon>
        <taxon>Algoriphagus</taxon>
    </lineage>
</organism>
<evidence type="ECO:0000256" key="1">
    <source>
        <dbReference type="SAM" id="MobiDB-lite"/>
    </source>
</evidence>
<feature type="compositionally biased region" description="Polar residues" evidence="1">
    <location>
        <begin position="175"/>
        <end position="206"/>
    </location>
</feature>
<proteinExistence type="predicted"/>
<evidence type="ECO:0008006" key="4">
    <source>
        <dbReference type="Google" id="ProtNLM"/>
    </source>
</evidence>
<evidence type="ECO:0000313" key="2">
    <source>
        <dbReference type="EMBL" id="GMQ33544.1"/>
    </source>
</evidence>
<feature type="compositionally biased region" description="Polar residues" evidence="1">
    <location>
        <begin position="124"/>
        <end position="141"/>
    </location>
</feature>